<name>A0A0F7L6C2_9VIRU</name>
<proteinExistence type="predicted"/>
<dbReference type="GO" id="GO:0003700">
    <property type="term" value="F:DNA-binding transcription factor activity"/>
    <property type="evidence" value="ECO:0007669"/>
    <property type="project" value="InterPro"/>
</dbReference>
<dbReference type="SMART" id="SM00342">
    <property type="entry name" value="HTH_ARAC"/>
    <property type="match status" value="1"/>
</dbReference>
<protein>
    <recommendedName>
        <fullName evidence="1">HTH araC/xylS-type domain-containing protein</fullName>
    </recommendedName>
</protein>
<feature type="domain" description="HTH araC/xylS-type" evidence="1">
    <location>
        <begin position="183"/>
        <end position="222"/>
    </location>
</feature>
<dbReference type="InterPro" id="IPR018060">
    <property type="entry name" value="HTH_AraC"/>
</dbReference>
<dbReference type="GO" id="GO:0043565">
    <property type="term" value="F:sequence-specific DNA binding"/>
    <property type="evidence" value="ECO:0007669"/>
    <property type="project" value="InterPro"/>
</dbReference>
<dbReference type="EMBL" id="KR029589">
    <property type="protein sequence ID" value="AKH47093.1"/>
    <property type="molecule type" value="Genomic_DNA"/>
</dbReference>
<sequence>MEPHRPPTTAQGVGDLPSLQRQGVRPLVRTLALQDLRQEHLARVGVRADSTPRGRHSRRLPLRHGLGGALVPVQPQVVGRGLRPRRGVRVRQLSGRAWCWSVPDAGSLLLAGLGQSEGAVTRAYRKWTAAEVMRAKGLRGQGLSVPQIARKLDRCERTVRRKLQGVYAPAQDYRARTEPGVALLECGASVADAAADVGMDVPSFCRSVRRHFGRNPGHIRREALRSRLARLLGMGVGLRNAAGTVGIPHTTAKRYALEAGFTYSHRAGWTRAMAAE</sequence>
<organism evidence="2">
    <name type="scientific">uncultured marine virus</name>
    <dbReference type="NCBI Taxonomy" id="186617"/>
    <lineage>
        <taxon>Viruses</taxon>
        <taxon>environmental samples</taxon>
    </lineage>
</organism>
<evidence type="ECO:0000259" key="1">
    <source>
        <dbReference type="PROSITE" id="PS01124"/>
    </source>
</evidence>
<dbReference type="PROSITE" id="PS01124">
    <property type="entry name" value="HTH_ARAC_FAMILY_2"/>
    <property type="match status" value="1"/>
</dbReference>
<dbReference type="Gene3D" id="1.10.10.60">
    <property type="entry name" value="Homeodomain-like"/>
    <property type="match status" value="1"/>
</dbReference>
<reference evidence="2" key="2">
    <citation type="submission" date="2015-03" db="EMBL/GenBank/DDBJ databases">
        <authorList>
            <person name="Chow C.-E.T."/>
            <person name="Winget D.M."/>
            <person name="White R.A.III."/>
            <person name="Hallam S.J."/>
            <person name="Suttle C.A."/>
        </authorList>
    </citation>
    <scope>NUCLEOTIDE SEQUENCE</scope>
    <source>
        <strain evidence="2">Anoxic2_5</strain>
    </source>
</reference>
<accession>A0A0F7L6C2</accession>
<reference evidence="2" key="1">
    <citation type="journal article" date="2015" name="Front. Microbiol.">
        <title>Combining genomic sequencing methods to explore viral diversity and reveal potential virus-host interactions.</title>
        <authorList>
            <person name="Chow C.E."/>
            <person name="Winget D.M."/>
            <person name="White R.A.III."/>
            <person name="Hallam S.J."/>
            <person name="Suttle C.A."/>
        </authorList>
    </citation>
    <scope>NUCLEOTIDE SEQUENCE</scope>
    <source>
        <strain evidence="2">Anoxic2_5</strain>
    </source>
</reference>
<evidence type="ECO:0000313" key="2">
    <source>
        <dbReference type="EMBL" id="AKH47093.1"/>
    </source>
</evidence>